<dbReference type="Pfam" id="PF13408">
    <property type="entry name" value="Zn_ribbon_recom"/>
    <property type="match status" value="1"/>
</dbReference>
<sequence>MLIRDHHAAYIDWAEYERNQMLLAANAYGRAGGQKSGRGGRALLAGMLTCGRCGRGLAVAYVGAPPGRPTYRCDRPNLMLGLPRCLSFGGSRVDAAIASEILRVVEPMAIEAALEAERMHREGEAERRRVAELDLQQSEYDASLAERRYAVNRR</sequence>
<name>A0ABX7JSP4_9RHOB</name>
<protein>
    <submittedName>
        <fullName evidence="2">Zinc ribbon domain-containing protein</fullName>
    </submittedName>
</protein>
<proteinExistence type="predicted"/>
<evidence type="ECO:0000313" key="2">
    <source>
        <dbReference type="EMBL" id="QRZ15657.1"/>
    </source>
</evidence>
<evidence type="ECO:0000259" key="1">
    <source>
        <dbReference type="Pfam" id="PF13408"/>
    </source>
</evidence>
<dbReference type="InterPro" id="IPR050639">
    <property type="entry name" value="SSR_resolvase"/>
</dbReference>
<dbReference type="PANTHER" id="PTHR30461">
    <property type="entry name" value="DNA-INVERTASE FROM LAMBDOID PROPHAGE"/>
    <property type="match status" value="1"/>
</dbReference>
<keyword evidence="3" id="KW-1185">Reference proteome</keyword>
<organism evidence="2 3">
    <name type="scientific">Paracoccus methylovorus</name>
    <dbReference type="NCBI Taxonomy" id="2812658"/>
    <lineage>
        <taxon>Bacteria</taxon>
        <taxon>Pseudomonadati</taxon>
        <taxon>Pseudomonadota</taxon>
        <taxon>Alphaproteobacteria</taxon>
        <taxon>Rhodobacterales</taxon>
        <taxon>Paracoccaceae</taxon>
        <taxon>Paracoccus</taxon>
    </lineage>
</organism>
<dbReference type="Proteomes" id="UP000663629">
    <property type="component" value="Chromosome 2"/>
</dbReference>
<dbReference type="InterPro" id="IPR025827">
    <property type="entry name" value="Zn_ribbon_recom_dom"/>
</dbReference>
<accession>A0ABX7JSP4</accession>
<dbReference type="PANTHER" id="PTHR30461:SF23">
    <property type="entry name" value="DNA RECOMBINASE-RELATED"/>
    <property type="match status" value="1"/>
</dbReference>
<gene>
    <name evidence="2" type="ORF">JWJ88_15165</name>
</gene>
<feature type="domain" description="Recombinase zinc beta ribbon" evidence="1">
    <location>
        <begin position="43"/>
        <end position="98"/>
    </location>
</feature>
<reference evidence="2 3" key="1">
    <citation type="submission" date="2021-02" db="EMBL/GenBank/DDBJ databases">
        <title>Paracoccus methylovroum sp.nov., a new methanol and methylamine utilizing methylotrophic denitrifer.</title>
        <authorList>
            <person name="Timsy T."/>
            <person name="Behrendt U."/>
            <person name="Ulrich A."/>
            <person name="Spanner T."/>
            <person name="Foesel B.U."/>
            <person name="Horn M.A."/>
            <person name="Kolb S."/>
        </authorList>
    </citation>
    <scope>NUCLEOTIDE SEQUENCE [LARGE SCALE GENOMIC DNA]</scope>
    <source>
        <strain evidence="2 3">H4-D09</strain>
    </source>
</reference>
<evidence type="ECO:0000313" key="3">
    <source>
        <dbReference type="Proteomes" id="UP000663629"/>
    </source>
</evidence>
<dbReference type="EMBL" id="CP070371">
    <property type="protein sequence ID" value="QRZ15657.1"/>
    <property type="molecule type" value="Genomic_DNA"/>
</dbReference>